<reference evidence="4 5" key="1">
    <citation type="submission" date="2019-06" db="EMBL/GenBank/DDBJ databases">
        <title>A chromosomal-level reference genome of Carpinus fangiana (Coryloideae, Betulaceae).</title>
        <authorList>
            <person name="Yang X."/>
            <person name="Wang Z."/>
            <person name="Zhang L."/>
            <person name="Hao G."/>
            <person name="Liu J."/>
            <person name="Yang Y."/>
        </authorList>
    </citation>
    <scope>NUCLEOTIDE SEQUENCE [LARGE SCALE GENOMIC DNA]</scope>
    <source>
        <strain evidence="4">Cfa_2016G</strain>
        <tissue evidence="4">Leaf</tissue>
    </source>
</reference>
<evidence type="ECO:0000313" key="5">
    <source>
        <dbReference type="Proteomes" id="UP000327013"/>
    </source>
</evidence>
<dbReference type="InterPro" id="IPR001128">
    <property type="entry name" value="Cyt_P450"/>
</dbReference>
<dbReference type="EMBL" id="CM017328">
    <property type="protein sequence ID" value="KAE8124342.1"/>
    <property type="molecule type" value="Genomic_DNA"/>
</dbReference>
<dbReference type="Pfam" id="PF00067">
    <property type="entry name" value="p450"/>
    <property type="match status" value="2"/>
</dbReference>
<dbReference type="Gene3D" id="1.10.630.10">
    <property type="entry name" value="Cytochrome P450"/>
    <property type="match status" value="2"/>
</dbReference>
<dbReference type="OrthoDB" id="899471at2759"/>
<gene>
    <name evidence="4" type="ORF">FH972_019240</name>
</gene>
<protein>
    <recommendedName>
        <fullName evidence="6">Cytochrome P450</fullName>
    </recommendedName>
</protein>
<proteinExistence type="inferred from homology"/>
<dbReference type="AlphaFoldDB" id="A0A5N6RPZ8"/>
<dbReference type="GO" id="GO:0020037">
    <property type="term" value="F:heme binding"/>
    <property type="evidence" value="ECO:0007669"/>
    <property type="project" value="InterPro"/>
</dbReference>
<sequence length="346" mass="39223">MATALLSLLQQSWQELQKIPFNPLLSLVFLIPFLYVFKRSRSVKPNLPPSPPKLPIIGNLHQLGTLPHRSLQALSNKYGPLMFLYIGSAPTLVVSSAKMAREMMKTHDIIFSNRPQSTAAKILLYGCKDVAFSPYGEYWRQARKISVLELLSIKSVQSFQYVKEEEVEVLINKIRNTCLKGGAVNLTEMFITTSNNISSRCILGQKFEEENDFFPSLGWIDVLTGIIPSLKATFGGLDAVMDQELIQVLTVLEWLMTELIKNPRVMKRAQEEVRRVVSKKLKIDVNDIDKMDYLKCVIKETIRLHPPIPLLLPRETLTSVNIAGYDIPPNTRVVTNAWTIQMDPKV</sequence>
<name>A0A5N6RPZ8_9ROSI</name>
<dbReference type="InterPro" id="IPR036396">
    <property type="entry name" value="Cyt_P450_sf"/>
</dbReference>
<evidence type="ECO:0000256" key="2">
    <source>
        <dbReference type="ARBA" id="ARBA00022723"/>
    </source>
</evidence>
<dbReference type="GO" id="GO:0004497">
    <property type="term" value="F:monooxygenase activity"/>
    <property type="evidence" value="ECO:0007669"/>
    <property type="project" value="InterPro"/>
</dbReference>
<dbReference type="GO" id="GO:0016705">
    <property type="term" value="F:oxidoreductase activity, acting on paired donors, with incorporation or reduction of molecular oxygen"/>
    <property type="evidence" value="ECO:0007669"/>
    <property type="project" value="InterPro"/>
</dbReference>
<dbReference type="PRINTS" id="PR00463">
    <property type="entry name" value="EP450I"/>
</dbReference>
<dbReference type="SUPFAM" id="SSF48264">
    <property type="entry name" value="Cytochrome P450"/>
    <property type="match status" value="1"/>
</dbReference>
<evidence type="ECO:0008006" key="6">
    <source>
        <dbReference type="Google" id="ProtNLM"/>
    </source>
</evidence>
<keyword evidence="2" id="KW-0479">Metal-binding</keyword>
<dbReference type="PANTHER" id="PTHR47955">
    <property type="entry name" value="CYTOCHROME P450 FAMILY 71 PROTEIN"/>
    <property type="match status" value="1"/>
</dbReference>
<accession>A0A5N6RPZ8</accession>
<evidence type="ECO:0000256" key="1">
    <source>
        <dbReference type="ARBA" id="ARBA00010617"/>
    </source>
</evidence>
<evidence type="ECO:0000313" key="4">
    <source>
        <dbReference type="EMBL" id="KAE8124342.1"/>
    </source>
</evidence>
<keyword evidence="3" id="KW-0408">Iron</keyword>
<dbReference type="Proteomes" id="UP000327013">
    <property type="component" value="Chromosome 8"/>
</dbReference>
<dbReference type="GO" id="GO:0005506">
    <property type="term" value="F:iron ion binding"/>
    <property type="evidence" value="ECO:0007669"/>
    <property type="project" value="InterPro"/>
</dbReference>
<organism evidence="4 5">
    <name type="scientific">Carpinus fangiana</name>
    <dbReference type="NCBI Taxonomy" id="176857"/>
    <lineage>
        <taxon>Eukaryota</taxon>
        <taxon>Viridiplantae</taxon>
        <taxon>Streptophyta</taxon>
        <taxon>Embryophyta</taxon>
        <taxon>Tracheophyta</taxon>
        <taxon>Spermatophyta</taxon>
        <taxon>Magnoliopsida</taxon>
        <taxon>eudicotyledons</taxon>
        <taxon>Gunneridae</taxon>
        <taxon>Pentapetalae</taxon>
        <taxon>rosids</taxon>
        <taxon>fabids</taxon>
        <taxon>Fagales</taxon>
        <taxon>Betulaceae</taxon>
        <taxon>Carpinus</taxon>
    </lineage>
</organism>
<dbReference type="PANTHER" id="PTHR47955:SF15">
    <property type="entry name" value="CYTOCHROME P450 71A2-LIKE"/>
    <property type="match status" value="1"/>
</dbReference>
<evidence type="ECO:0000256" key="3">
    <source>
        <dbReference type="ARBA" id="ARBA00023004"/>
    </source>
</evidence>
<keyword evidence="5" id="KW-1185">Reference proteome</keyword>
<comment type="similarity">
    <text evidence="1">Belongs to the cytochrome P450 family.</text>
</comment>
<dbReference type="InterPro" id="IPR002401">
    <property type="entry name" value="Cyt_P450_E_grp-I"/>
</dbReference>